<dbReference type="EMBL" id="FTMF01000004">
    <property type="protein sequence ID" value="SIQ36287.1"/>
    <property type="molecule type" value="Genomic_DNA"/>
</dbReference>
<dbReference type="AlphaFoldDB" id="A0A381FHG9"/>
<sequence>MKDKLEMIVRNEKLDSYSLYELKTAGLIIKITFSQYVITKKGLKLIKEI</sequence>
<protein>
    <submittedName>
        <fullName evidence="2">Uncharacterized protein</fullName>
    </submittedName>
</protein>
<dbReference type="Proteomes" id="UP000185725">
    <property type="component" value="Unassembled WGS sequence"/>
</dbReference>
<reference evidence="1 3" key="1">
    <citation type="submission" date="2017-01" db="EMBL/GenBank/DDBJ databases">
        <authorList>
            <person name="Varghese N."/>
            <person name="Submissions S."/>
        </authorList>
    </citation>
    <scope>NUCLEOTIDE SEQUENCE [LARGE SCALE GENOMIC DNA]</scope>
    <source>
        <strain evidence="1 3">ATCC 27950</strain>
    </source>
</reference>
<dbReference type="EMBL" id="UFVS01000001">
    <property type="protein sequence ID" value="SUX45974.1"/>
    <property type="molecule type" value="Genomic_DNA"/>
</dbReference>
<evidence type="ECO:0000313" key="4">
    <source>
        <dbReference type="Proteomes" id="UP000255231"/>
    </source>
</evidence>
<accession>A0A381FHG9</accession>
<evidence type="ECO:0000313" key="1">
    <source>
        <dbReference type="EMBL" id="SIQ36287.1"/>
    </source>
</evidence>
<name>A0A381FHG9_9FLAO</name>
<organism evidence="2 4">
    <name type="scientific">Chryseobacterium indoltheticum</name>
    <dbReference type="NCBI Taxonomy" id="254"/>
    <lineage>
        <taxon>Bacteria</taxon>
        <taxon>Pseudomonadati</taxon>
        <taxon>Bacteroidota</taxon>
        <taxon>Flavobacteriia</taxon>
        <taxon>Flavobacteriales</taxon>
        <taxon>Weeksellaceae</taxon>
        <taxon>Chryseobacterium group</taxon>
        <taxon>Chryseobacterium</taxon>
    </lineage>
</organism>
<dbReference type="Proteomes" id="UP000255231">
    <property type="component" value="Unassembled WGS sequence"/>
</dbReference>
<gene>
    <name evidence="2" type="ORF">NCTC13560_03396</name>
    <name evidence="1" type="ORF">SAMN05421682_104221</name>
</gene>
<reference evidence="2 4" key="2">
    <citation type="submission" date="2018-06" db="EMBL/GenBank/DDBJ databases">
        <authorList>
            <consortium name="Pathogen Informatics"/>
            <person name="Doyle S."/>
        </authorList>
    </citation>
    <scope>NUCLEOTIDE SEQUENCE [LARGE SCALE GENOMIC DNA]</scope>
    <source>
        <strain evidence="2 4">NCTC13560</strain>
    </source>
</reference>
<evidence type="ECO:0000313" key="2">
    <source>
        <dbReference type="EMBL" id="SUX45974.1"/>
    </source>
</evidence>
<keyword evidence="3" id="KW-1185">Reference proteome</keyword>
<proteinExistence type="predicted"/>
<evidence type="ECO:0000313" key="3">
    <source>
        <dbReference type="Proteomes" id="UP000185725"/>
    </source>
</evidence>